<sequence>MDRSPRFGSISSDNCPMKTRFRYGSAFRLLRLAARRLYCSPTTPFSRFRLLPFRSPLLRESLLLSFPLATKMFQFARLSLACPWIQQQFERLPYSGISGSMLIFNSPKHFVDYYALPRLWVPRYPPSNRRIGKIGCYHKALYRLSSRVGDKRTRTADIRRREVIQPHLPVRLPCYDFTPVTSPAFGIPLLAVKVTTSGMASSHSVTGGVYKARERIHRRMADRRLLAIPASCRRVAACNPNLGRVFGVSLASRDHNPLSRPL</sequence>
<evidence type="ECO:0000313" key="1">
    <source>
        <dbReference type="EnsemblPlants" id="PGSC0003DMT400089450"/>
    </source>
</evidence>
<dbReference type="AlphaFoldDB" id="M1DI68"/>
<proteinExistence type="predicted"/>
<dbReference type="PaxDb" id="4113-PGSC0003DMT400089450"/>
<reference evidence="1" key="2">
    <citation type="submission" date="2015-06" db="UniProtKB">
        <authorList>
            <consortium name="EnsemblPlants"/>
        </authorList>
    </citation>
    <scope>IDENTIFICATION</scope>
    <source>
        <strain evidence="1">DM1-3 516 R44</strain>
    </source>
</reference>
<protein>
    <submittedName>
        <fullName evidence="1">Uncharacterized protein</fullName>
    </submittedName>
</protein>
<dbReference type="Gramene" id="PGSC0003DMT400089450">
    <property type="protein sequence ID" value="PGSC0003DMT400089450"/>
    <property type="gene ID" value="PGSC0003DMG400039021"/>
</dbReference>
<keyword evidence="2" id="KW-1185">Reference proteome</keyword>
<dbReference type="PANTHER" id="PTHR38146:SF8">
    <property type="entry name" value="TIFY DOMAIN-CONTAINING PROTEIN"/>
    <property type="match status" value="1"/>
</dbReference>
<dbReference type="STRING" id="4113.M1DI68"/>
<dbReference type="HOGENOM" id="CLU_1063218_0_0_1"/>
<dbReference type="eggNOG" id="ENOG502SA69">
    <property type="taxonomic scope" value="Eukaryota"/>
</dbReference>
<dbReference type="InParanoid" id="M1DI68"/>
<evidence type="ECO:0000313" key="2">
    <source>
        <dbReference type="Proteomes" id="UP000011115"/>
    </source>
</evidence>
<organism evidence="1 2">
    <name type="scientific">Solanum tuberosum</name>
    <name type="common">Potato</name>
    <dbReference type="NCBI Taxonomy" id="4113"/>
    <lineage>
        <taxon>Eukaryota</taxon>
        <taxon>Viridiplantae</taxon>
        <taxon>Streptophyta</taxon>
        <taxon>Embryophyta</taxon>
        <taxon>Tracheophyta</taxon>
        <taxon>Spermatophyta</taxon>
        <taxon>Magnoliopsida</taxon>
        <taxon>eudicotyledons</taxon>
        <taxon>Gunneridae</taxon>
        <taxon>Pentapetalae</taxon>
        <taxon>asterids</taxon>
        <taxon>lamiids</taxon>
        <taxon>Solanales</taxon>
        <taxon>Solanaceae</taxon>
        <taxon>Solanoideae</taxon>
        <taxon>Solaneae</taxon>
        <taxon>Solanum</taxon>
    </lineage>
</organism>
<dbReference type="Proteomes" id="UP000011115">
    <property type="component" value="Unassembled WGS sequence"/>
</dbReference>
<accession>M1DI68</accession>
<reference evidence="2" key="1">
    <citation type="journal article" date="2011" name="Nature">
        <title>Genome sequence and analysis of the tuber crop potato.</title>
        <authorList>
            <consortium name="The Potato Genome Sequencing Consortium"/>
        </authorList>
    </citation>
    <scope>NUCLEOTIDE SEQUENCE [LARGE SCALE GENOMIC DNA]</scope>
    <source>
        <strain evidence="2">cv. DM1-3 516 R44</strain>
    </source>
</reference>
<name>M1DI68_SOLTU</name>
<dbReference type="AntiFam" id="ANF00029">
    <property type="entry name" value="Antisense to 16S rRNA"/>
</dbReference>
<dbReference type="PANTHER" id="PTHR38146">
    <property type="entry name" value="30S RIBOSOMAL PROTEIN S12, CHLOROPLASTIC"/>
    <property type="match status" value="1"/>
</dbReference>
<dbReference type="EnsemblPlants" id="PGSC0003DMT400089450">
    <property type="protein sequence ID" value="PGSC0003DMT400089450"/>
    <property type="gene ID" value="PGSC0003DMG400039021"/>
</dbReference>